<feature type="compositionally biased region" description="Polar residues" evidence="4">
    <location>
        <begin position="1624"/>
        <end position="1633"/>
    </location>
</feature>
<dbReference type="Gene3D" id="2.40.50.90">
    <property type="match status" value="3"/>
</dbReference>
<protein>
    <recommendedName>
        <fullName evidence="5">Tudor domain-containing protein</fullName>
    </recommendedName>
</protein>
<feature type="compositionally biased region" description="Polar residues" evidence="4">
    <location>
        <begin position="1003"/>
        <end position="1014"/>
    </location>
</feature>
<dbReference type="VEuPathDB" id="VectorBase:AFUN009604"/>
<name>A0A182RTK1_ANOFN</name>
<accession>A0A182RTK1</accession>
<keyword evidence="2" id="KW-0863">Zinc-finger</keyword>
<dbReference type="GO" id="GO:0005737">
    <property type="term" value="C:cytoplasm"/>
    <property type="evidence" value="ECO:0007669"/>
    <property type="project" value="UniProtKB-ARBA"/>
</dbReference>
<feature type="domain" description="Tudor" evidence="5">
    <location>
        <begin position="1705"/>
        <end position="1765"/>
    </location>
</feature>
<dbReference type="CDD" id="cd21182">
    <property type="entry name" value="Tudor_SMN_SPF30-like"/>
    <property type="match status" value="1"/>
</dbReference>
<feature type="domain" description="Tudor" evidence="5">
    <location>
        <begin position="1014"/>
        <end position="1078"/>
    </location>
</feature>
<feature type="domain" description="Tudor" evidence="5">
    <location>
        <begin position="508"/>
        <end position="572"/>
    </location>
</feature>
<dbReference type="PANTHER" id="PTHR16442">
    <property type="entry name" value="RING FINGER PROTEIN 17"/>
    <property type="match status" value="1"/>
</dbReference>
<dbReference type="GO" id="GO:0008270">
    <property type="term" value="F:zinc ion binding"/>
    <property type="evidence" value="ECO:0007669"/>
    <property type="project" value="UniProtKB-KW"/>
</dbReference>
<evidence type="ECO:0000256" key="4">
    <source>
        <dbReference type="SAM" id="MobiDB-lite"/>
    </source>
</evidence>
<feature type="domain" description="Tudor" evidence="5">
    <location>
        <begin position="1334"/>
        <end position="1393"/>
    </location>
</feature>
<dbReference type="InterPro" id="IPR002999">
    <property type="entry name" value="Tudor"/>
</dbReference>
<dbReference type="InterPro" id="IPR035437">
    <property type="entry name" value="SNase_OB-fold_sf"/>
</dbReference>
<evidence type="ECO:0000256" key="1">
    <source>
        <dbReference type="ARBA" id="ARBA00022723"/>
    </source>
</evidence>
<dbReference type="EnsemblMetazoa" id="AFUN009604-RA">
    <property type="protein sequence ID" value="AFUN009604-PA"/>
    <property type="gene ID" value="AFUN009604"/>
</dbReference>
<evidence type="ECO:0000256" key="2">
    <source>
        <dbReference type="ARBA" id="ARBA00022771"/>
    </source>
</evidence>
<sequence>MVHIHMGNLMRTDRPLTWLSEPTCDRCSLPFNNYADDLYNRLPLLLSCSHLLCGLCVREHANSDSIMCERCNKYVPFPDNYDPSYYMLGMLAQMQQELKHIELYYEEESKNAMKAKGAAATNGMPKDFTIESIGDISTMKKMKSVIEEAFDSYEKTKHVLDKRAKSFPENVDRVVQKINAHFLTLHNALQIEQDRVLKLIRKTYLEQQHHTEQQHQHLLASKNRMIKLHKRLKNFQDEAACPDDKAWLQFSVEVKQFLETEPLKLASAAQGGSSDCQFAVFFTESDKFCKTISGSYRLKVPDLSKAEQLVPFPTSKKKHLKVGSDVAESCKKEAKDSNLSKHTSRDRKLSDHSRHHEPSARKAASVNEQSNSVPTHSTQENKLSDQNKHYEPAGRKTVCFIEQTIPAREKKHGEESVRCGTSSQRSSREKRRSKTGLKLYEPRGINEIERTILERCFSTVTVTYIVNPHEIYVRDELHDDIAAEIVELCRNEAKAYETKLLKRKHKFEVKVDGLYLVQPENTTNWYRALVLEAFNTTPKRVGPYTVQYVDYGGKDTVEHEQMRPMSIELSEIEWQAMRCSLYNVDSIDRTATSWPAECYQLAMDFIGNRKMMLYEVESASDCRSVDIFLPPIIATEHAATGGATRIDVMSWNGYYPPMSLRTTLITLQQCVGSSEGNERSPQAVERVRLLKRWMTQATEQAQKRWTIRRTPELTQYDFFDVHITYSKSPDHFYIMPMEWKTNTFDKLQEQLNEMCEKPNAYKVFCPYVGLVCGFALDTEDSERIWLRGRIETIVPGSCWMYALDTGETIKVSCNDLYLFPPNSTLMSVYPLAVGCSLEHIRPKSGNGTISWSGDAIEEFNLLLKSKTLRFAVTMGSLWNESKVYSVLLYLRNKSDVDTCVNRILVAQGHAECIMGREAEINDLVHKSHTRQAIDKAAPAATEAAEPSNKVIDPRVPVDLLRVISPDEIYVRLSSRKGDLDGLQQAIQQHMDETLDGDDGGIEDTSSGQNSSKSDWSPGDMCLVFTSPSSGHTTEWYRARITEVQEEGELYEAFLIDRALTLQVHRTNVARMVPRIAQLQPGAVRCQLACIEPLKGSDGWQKVTVDGLHNIIDSYEKHAISLDANRANSKDNEPTNAHQSLSVVLWGVRVLPQQALAPQKTEYRNINQMLVVRGLAHSSGRFRTLATVGNDALEELQSVEEAVEKMTRGEYKKLKDFFRAIAAVSAETEGFGAREDGNETAKVVLNGKEMPARVEIDGPCATVLTLVKDAVDSITDWPVSIPIEKTVFVGMPTHIGNDGTVFLIDLCQQPVLNSMRDTIQEYVAKNGLLSATTVTYKPGEPCLARYHLDEMFYRATVVAVIERNKYRVLFVDYGNEEMCHGEDLRKDIVCGRVPVQTNRFRLSGIVPEQICKQTGTWPEDAIILSHGLIVQQLCKVHVDTSIWTPNISQEAQVRRPIPCNLFRLNDLVDVRQTLLEIGNFKSHVEQKDESDSVCDTAVSRVSNRYEPIDYQLANAAPERSYSPRFCTPEQRDLMQFVRELDTDYDFDSFTKKFEDPNEMLEEPNDDSDDYLNRAQVLNVNAADLNDDASDDSSLTEDVSVSSLLSSFNPDHLDSSTRLSADELHSQSSVPTGTETDPLPRASPFASPIDPNRTAGFFANFVKYGPGLTVHLFPHIEGHSLRMINMTQRIQRLVRSQPELLKWQARQVEVGEPCLAPYSADGFYYRAIIEKVFEESGEVSIMFVDYLNRDTVAIADLRKCPKELRNIPLRNAEVQLKGVRVNQRLRQADIGRRMLEVLIQPFYVRITPATKPSSQPGETLQPEVELFSDYERGVLAYDQMIKERFLYTSDP</sequence>
<dbReference type="Pfam" id="PF00567">
    <property type="entry name" value="TUDOR"/>
    <property type="match status" value="5"/>
</dbReference>
<dbReference type="SUPFAM" id="SSF63748">
    <property type="entry name" value="Tudor/PWWP/MBT"/>
    <property type="match status" value="5"/>
</dbReference>
<dbReference type="CDD" id="cd20379">
    <property type="entry name" value="Tudor_dTUD-like"/>
    <property type="match status" value="1"/>
</dbReference>
<feature type="region of interest" description="Disordered" evidence="4">
    <location>
        <begin position="323"/>
        <end position="389"/>
    </location>
</feature>
<feature type="compositionally biased region" description="Basic and acidic residues" evidence="4">
    <location>
        <begin position="346"/>
        <end position="360"/>
    </location>
</feature>
<keyword evidence="1" id="KW-0479">Metal-binding</keyword>
<reference evidence="6" key="1">
    <citation type="submission" date="2020-05" db="UniProtKB">
        <authorList>
            <consortium name="EnsemblMetazoa"/>
        </authorList>
    </citation>
    <scope>IDENTIFICATION</scope>
    <source>
        <strain evidence="6">FUMOZ</strain>
    </source>
</reference>
<dbReference type="STRING" id="62324.A0A182RTK1"/>
<dbReference type="Gene3D" id="3.30.40.10">
    <property type="entry name" value="Zinc/RING finger domain, C3HC4 (zinc finger)"/>
    <property type="match status" value="1"/>
</dbReference>
<organism evidence="6">
    <name type="scientific">Anopheles funestus</name>
    <name type="common">African malaria mosquito</name>
    <dbReference type="NCBI Taxonomy" id="62324"/>
    <lineage>
        <taxon>Eukaryota</taxon>
        <taxon>Metazoa</taxon>
        <taxon>Ecdysozoa</taxon>
        <taxon>Arthropoda</taxon>
        <taxon>Hexapoda</taxon>
        <taxon>Insecta</taxon>
        <taxon>Pterygota</taxon>
        <taxon>Neoptera</taxon>
        <taxon>Endopterygota</taxon>
        <taxon>Diptera</taxon>
        <taxon>Nematocera</taxon>
        <taxon>Culicoidea</taxon>
        <taxon>Culicidae</taxon>
        <taxon>Anophelinae</taxon>
        <taxon>Anopheles</taxon>
    </lineage>
</organism>
<dbReference type="PROSITE" id="PS00518">
    <property type="entry name" value="ZF_RING_1"/>
    <property type="match status" value="1"/>
</dbReference>
<feature type="region of interest" description="Disordered" evidence="4">
    <location>
        <begin position="1619"/>
        <end position="1644"/>
    </location>
</feature>
<keyword evidence="3" id="KW-0862">Zinc</keyword>
<dbReference type="InterPro" id="IPR013083">
    <property type="entry name" value="Znf_RING/FYVE/PHD"/>
</dbReference>
<feature type="compositionally biased region" description="Basic and acidic residues" evidence="4">
    <location>
        <begin position="328"/>
        <end position="339"/>
    </location>
</feature>
<evidence type="ECO:0000256" key="3">
    <source>
        <dbReference type="ARBA" id="ARBA00022833"/>
    </source>
</evidence>
<dbReference type="SUPFAM" id="SSF57850">
    <property type="entry name" value="RING/U-box"/>
    <property type="match status" value="1"/>
</dbReference>
<feature type="region of interest" description="Disordered" evidence="4">
    <location>
        <begin position="410"/>
        <end position="435"/>
    </location>
</feature>
<dbReference type="VEuPathDB" id="VectorBase:AFUN2_002251"/>
<evidence type="ECO:0000259" key="5">
    <source>
        <dbReference type="PROSITE" id="PS50304"/>
    </source>
</evidence>
<dbReference type="InterPro" id="IPR017907">
    <property type="entry name" value="Znf_RING_CS"/>
</dbReference>
<evidence type="ECO:0000313" key="6">
    <source>
        <dbReference type="EnsemblMetazoa" id="AFUN009604-PA"/>
    </source>
</evidence>
<dbReference type="PANTHER" id="PTHR16442:SF1">
    <property type="entry name" value="RING FINGER PROTEIN 17"/>
    <property type="match status" value="1"/>
</dbReference>
<feature type="region of interest" description="Disordered" evidence="4">
    <location>
        <begin position="993"/>
        <end position="1017"/>
    </location>
</feature>
<dbReference type="SMART" id="SM00333">
    <property type="entry name" value="TUDOR"/>
    <property type="match status" value="4"/>
</dbReference>
<dbReference type="PROSITE" id="PS50304">
    <property type="entry name" value="TUDOR"/>
    <property type="match status" value="4"/>
</dbReference>
<feature type="compositionally biased region" description="Polar residues" evidence="4">
    <location>
        <begin position="366"/>
        <end position="381"/>
    </location>
</feature>
<proteinExistence type="predicted"/>
<dbReference type="Gene3D" id="2.30.30.140">
    <property type="match status" value="5"/>
</dbReference>